<dbReference type="STRING" id="706587.Desti_1857"/>
<proteinExistence type="inferred from homology"/>
<keyword evidence="2" id="KW-0479">Metal-binding</keyword>
<dbReference type="RefSeq" id="WP_014809710.1">
    <property type="nucleotide sequence ID" value="NC_018025.1"/>
</dbReference>
<organism evidence="5 6">
    <name type="scientific">Desulfomonile tiedjei (strain ATCC 49306 / DSM 6799 / DCB-1)</name>
    <dbReference type="NCBI Taxonomy" id="706587"/>
    <lineage>
        <taxon>Bacteria</taxon>
        <taxon>Pseudomonadati</taxon>
        <taxon>Thermodesulfobacteriota</taxon>
        <taxon>Desulfomonilia</taxon>
        <taxon>Desulfomonilales</taxon>
        <taxon>Desulfomonilaceae</taxon>
        <taxon>Desulfomonile</taxon>
    </lineage>
</organism>
<feature type="signal peptide" evidence="4">
    <location>
        <begin position="1"/>
        <end position="20"/>
    </location>
</feature>
<sequence>MIRLLSILFILFLSQSVAFAEALTLAAGAGYKRPLAEMIQAYEASGGGKIDQIYGNMGQIIMQAKASGDIAFIVGEEAFLKTSSGLKFSSFHPIGEGVLVIAYGKNLTLQKPEDLTKPEVSRVAMPDEKHAIYGKAGKEFLQNTKLMEKVEKKLLVVATVPQVSAYLISGEVEAGFINLTDALYIKDRIGGYLTPDRSTYGPIKLVLGVLKGFEANTGAKNFLNFLKVDPQVREILKKSGL</sequence>
<dbReference type="PATRIC" id="fig|706587.4.peg.2132"/>
<feature type="chain" id="PRO_5003687163" evidence="4">
    <location>
        <begin position="21"/>
        <end position="241"/>
    </location>
</feature>
<dbReference type="KEGG" id="dti:Desti_1857"/>
<gene>
    <name evidence="5" type="ordered locus">Desti_1857</name>
</gene>
<dbReference type="PANTHER" id="PTHR30632">
    <property type="entry name" value="MOLYBDATE-BINDING PERIPLASMIC PROTEIN"/>
    <property type="match status" value="1"/>
</dbReference>
<comment type="similarity">
    <text evidence="1">Belongs to the bacterial solute-binding protein ModA family.</text>
</comment>
<dbReference type="HOGENOM" id="CLU_065520_1_0_7"/>
<evidence type="ECO:0000256" key="3">
    <source>
        <dbReference type="ARBA" id="ARBA00022729"/>
    </source>
</evidence>
<evidence type="ECO:0000313" key="5">
    <source>
        <dbReference type="EMBL" id="AFM24565.1"/>
    </source>
</evidence>
<accession>I4C4S4</accession>
<dbReference type="GO" id="GO:0030973">
    <property type="term" value="F:molybdate ion binding"/>
    <property type="evidence" value="ECO:0007669"/>
    <property type="project" value="TreeGrafter"/>
</dbReference>
<dbReference type="EMBL" id="CP003360">
    <property type="protein sequence ID" value="AFM24565.1"/>
    <property type="molecule type" value="Genomic_DNA"/>
</dbReference>
<keyword evidence="6" id="KW-1185">Reference proteome</keyword>
<name>I4C4S4_DESTA</name>
<dbReference type="AlphaFoldDB" id="I4C4S4"/>
<keyword evidence="3 4" id="KW-0732">Signal</keyword>
<dbReference type="eggNOG" id="COG0725">
    <property type="taxonomic scope" value="Bacteria"/>
</dbReference>
<dbReference type="SUPFAM" id="SSF53850">
    <property type="entry name" value="Periplasmic binding protein-like II"/>
    <property type="match status" value="1"/>
</dbReference>
<dbReference type="Proteomes" id="UP000006055">
    <property type="component" value="Chromosome"/>
</dbReference>
<reference evidence="6" key="1">
    <citation type="submission" date="2012-06" db="EMBL/GenBank/DDBJ databases">
        <title>Complete sequence of chromosome of Desulfomonile tiedjei DSM 6799.</title>
        <authorList>
            <person name="Lucas S."/>
            <person name="Copeland A."/>
            <person name="Lapidus A."/>
            <person name="Glavina del Rio T."/>
            <person name="Dalin E."/>
            <person name="Tice H."/>
            <person name="Bruce D."/>
            <person name="Goodwin L."/>
            <person name="Pitluck S."/>
            <person name="Peters L."/>
            <person name="Ovchinnikova G."/>
            <person name="Zeytun A."/>
            <person name="Lu M."/>
            <person name="Kyrpides N."/>
            <person name="Mavromatis K."/>
            <person name="Ivanova N."/>
            <person name="Brettin T."/>
            <person name="Detter J.C."/>
            <person name="Han C."/>
            <person name="Larimer F."/>
            <person name="Land M."/>
            <person name="Hauser L."/>
            <person name="Markowitz V."/>
            <person name="Cheng J.-F."/>
            <person name="Hugenholtz P."/>
            <person name="Woyke T."/>
            <person name="Wu D."/>
            <person name="Spring S."/>
            <person name="Schroeder M."/>
            <person name="Brambilla E."/>
            <person name="Klenk H.-P."/>
            <person name="Eisen J.A."/>
        </authorList>
    </citation>
    <scope>NUCLEOTIDE SEQUENCE [LARGE SCALE GENOMIC DNA]</scope>
    <source>
        <strain evidence="6">ATCC 49306 / DSM 6799 / DCB-1</strain>
    </source>
</reference>
<dbReference type="GO" id="GO:0046872">
    <property type="term" value="F:metal ion binding"/>
    <property type="evidence" value="ECO:0007669"/>
    <property type="project" value="UniProtKB-KW"/>
</dbReference>
<dbReference type="OrthoDB" id="9785015at2"/>
<dbReference type="Pfam" id="PF13531">
    <property type="entry name" value="SBP_bac_11"/>
    <property type="match status" value="1"/>
</dbReference>
<dbReference type="PANTHER" id="PTHR30632:SF14">
    <property type="entry name" value="TUNGSTATE_MOLYBDATE_CHROMATE-BINDING PROTEIN MODA"/>
    <property type="match status" value="1"/>
</dbReference>
<protein>
    <submittedName>
        <fullName evidence="5">Molybdenum ABC transporter, periplasmic molybdate-binding protein</fullName>
    </submittedName>
</protein>
<evidence type="ECO:0000256" key="4">
    <source>
        <dbReference type="SAM" id="SignalP"/>
    </source>
</evidence>
<dbReference type="GO" id="GO:0015689">
    <property type="term" value="P:molybdate ion transport"/>
    <property type="evidence" value="ECO:0007669"/>
    <property type="project" value="InterPro"/>
</dbReference>
<evidence type="ECO:0000256" key="2">
    <source>
        <dbReference type="ARBA" id="ARBA00022723"/>
    </source>
</evidence>
<dbReference type="InterPro" id="IPR005950">
    <property type="entry name" value="ModA"/>
</dbReference>
<dbReference type="InterPro" id="IPR050682">
    <property type="entry name" value="ModA/WtpA"/>
</dbReference>
<evidence type="ECO:0000313" key="6">
    <source>
        <dbReference type="Proteomes" id="UP000006055"/>
    </source>
</evidence>
<evidence type="ECO:0000256" key="1">
    <source>
        <dbReference type="ARBA" id="ARBA00009175"/>
    </source>
</evidence>
<dbReference type="NCBIfam" id="TIGR01256">
    <property type="entry name" value="modA"/>
    <property type="match status" value="1"/>
</dbReference>
<dbReference type="Gene3D" id="3.40.190.10">
    <property type="entry name" value="Periplasmic binding protein-like II"/>
    <property type="match status" value="2"/>
</dbReference>